<feature type="compositionally biased region" description="Polar residues" evidence="1">
    <location>
        <begin position="432"/>
        <end position="444"/>
    </location>
</feature>
<proteinExistence type="predicted"/>
<protein>
    <submittedName>
        <fullName evidence="3">CSON000261 protein</fullName>
    </submittedName>
</protein>
<feature type="compositionally biased region" description="Polar residues" evidence="1">
    <location>
        <begin position="1"/>
        <end position="17"/>
    </location>
</feature>
<dbReference type="InterPro" id="IPR036420">
    <property type="entry name" value="BRCT_dom_sf"/>
</dbReference>
<dbReference type="PANTHER" id="PTHR14625">
    <property type="entry name" value="MICROCEPHALIN"/>
    <property type="match status" value="1"/>
</dbReference>
<dbReference type="InterPro" id="IPR001357">
    <property type="entry name" value="BRCT_dom"/>
</dbReference>
<evidence type="ECO:0000259" key="2">
    <source>
        <dbReference type="PROSITE" id="PS50172"/>
    </source>
</evidence>
<dbReference type="PANTHER" id="PTHR14625:SF3">
    <property type="entry name" value="MICROCEPHALIN"/>
    <property type="match status" value="1"/>
</dbReference>
<dbReference type="AlphaFoldDB" id="A0A336ME54"/>
<dbReference type="GO" id="GO:0000278">
    <property type="term" value="P:mitotic cell cycle"/>
    <property type="evidence" value="ECO:0007669"/>
    <property type="project" value="TreeGrafter"/>
</dbReference>
<feature type="region of interest" description="Disordered" evidence="1">
    <location>
        <begin position="411"/>
        <end position="456"/>
    </location>
</feature>
<feature type="compositionally biased region" description="Low complexity" evidence="1">
    <location>
        <begin position="411"/>
        <end position="431"/>
    </location>
</feature>
<organism evidence="3">
    <name type="scientific">Culicoides sonorensis</name>
    <name type="common">Biting midge</name>
    <dbReference type="NCBI Taxonomy" id="179676"/>
    <lineage>
        <taxon>Eukaryota</taxon>
        <taxon>Metazoa</taxon>
        <taxon>Ecdysozoa</taxon>
        <taxon>Arthropoda</taxon>
        <taxon>Hexapoda</taxon>
        <taxon>Insecta</taxon>
        <taxon>Pterygota</taxon>
        <taxon>Neoptera</taxon>
        <taxon>Endopterygota</taxon>
        <taxon>Diptera</taxon>
        <taxon>Nematocera</taxon>
        <taxon>Chironomoidea</taxon>
        <taxon>Ceratopogonidae</taxon>
        <taxon>Ceratopogoninae</taxon>
        <taxon>Culicoides</taxon>
        <taxon>Monoculicoides</taxon>
    </lineage>
</organism>
<dbReference type="CDD" id="cd17716">
    <property type="entry name" value="BRCT_microcephalin_rpt1"/>
    <property type="match status" value="1"/>
</dbReference>
<dbReference type="Pfam" id="PF12738">
    <property type="entry name" value="PTCB-BRCT"/>
    <property type="match status" value="1"/>
</dbReference>
<dbReference type="InterPro" id="IPR022047">
    <property type="entry name" value="Microcephalin-like"/>
</dbReference>
<dbReference type="SUPFAM" id="SSF52113">
    <property type="entry name" value="BRCT domain"/>
    <property type="match status" value="1"/>
</dbReference>
<feature type="domain" description="BRCT" evidence="2">
    <location>
        <begin position="98"/>
        <end position="188"/>
    </location>
</feature>
<gene>
    <name evidence="3" type="primary">CSON000261</name>
</gene>
<name>A0A336ME54_CULSO</name>
<feature type="region of interest" description="Disordered" evidence="1">
    <location>
        <begin position="1"/>
        <end position="30"/>
    </location>
</feature>
<accession>A0A336ME54</accession>
<evidence type="ECO:0000313" key="3">
    <source>
        <dbReference type="EMBL" id="SSX28575.1"/>
    </source>
</evidence>
<dbReference type="VEuPathDB" id="VectorBase:CSON000261"/>
<sequence>MTEKLSNYKTPPVSQNIKMAGSAKSSRDSSISHMNEVDRLKWKQDWNSPSASNRVRAIQALNTPNKNKRYSMFDVRHEQEELITAEERKAVLEQPPKTIQDVFAPTKIYVEVRSGADELTEGIKMVLRKLGAGINDTLTKATTHVVFKEGLLSTYTKAKKLGIPIVSVLWIEACKNLLILADPRNYTISNVERYENPELYKRIRRPKVMTPKLSMSQTSKFDITVASPASQTPKLTANSIEIQPKIEESSITTPKMTNRRQTIHIPTPRPIFPISSPVKTDNSIKMEKDIKTEPNMWAKAADNISRVAELAKQEKTPKEQVLDIFSPEKKEIIDCDNKPKVSSNMKRRTLYTPEPSTIKLSSNDTPKTQISVTESKTINKRRTLFTPEPSVPLPTVSKSAKVINRRRTLVPTTTPTKNSSNTKSVSKTPSKALQTVKNSFSTPSKGLAQKPSSISTKRKIEEIETKENTPPRPKIKPFLTPMEKTLISRNENHPFTSGKMKTEVAINKRRRTLYMTSEIGIKCELRLNVNIS</sequence>
<evidence type="ECO:0000256" key="1">
    <source>
        <dbReference type="SAM" id="MobiDB-lite"/>
    </source>
</evidence>
<dbReference type="Gene3D" id="3.40.50.10190">
    <property type="entry name" value="BRCT domain"/>
    <property type="match status" value="1"/>
</dbReference>
<dbReference type="PROSITE" id="PS50172">
    <property type="entry name" value="BRCT"/>
    <property type="match status" value="1"/>
</dbReference>
<dbReference type="EMBL" id="UFQT01001036">
    <property type="protein sequence ID" value="SSX28575.1"/>
    <property type="molecule type" value="Genomic_DNA"/>
</dbReference>
<reference evidence="3" key="1">
    <citation type="submission" date="2018-07" db="EMBL/GenBank/DDBJ databases">
        <authorList>
            <person name="Quirk P.G."/>
            <person name="Krulwich T.A."/>
        </authorList>
    </citation>
    <scope>NUCLEOTIDE SEQUENCE</scope>
</reference>